<organism evidence="2 3">
    <name type="scientific">Ramlibacter pinisoli</name>
    <dbReference type="NCBI Taxonomy" id="2682844"/>
    <lineage>
        <taxon>Bacteria</taxon>
        <taxon>Pseudomonadati</taxon>
        <taxon>Pseudomonadota</taxon>
        <taxon>Betaproteobacteria</taxon>
        <taxon>Burkholderiales</taxon>
        <taxon>Comamonadaceae</taxon>
        <taxon>Ramlibacter</taxon>
    </lineage>
</organism>
<protein>
    <recommendedName>
        <fullName evidence="1">Mut7-C RNAse domain-containing protein</fullName>
    </recommendedName>
</protein>
<evidence type="ECO:0000313" key="2">
    <source>
        <dbReference type="EMBL" id="MVQ32722.1"/>
    </source>
</evidence>
<dbReference type="RefSeq" id="WP_157400650.1">
    <property type="nucleotide sequence ID" value="NZ_WSEL01000009.1"/>
</dbReference>
<name>A0A6N8J1P3_9BURK</name>
<keyword evidence="3" id="KW-1185">Reference proteome</keyword>
<comment type="caution">
    <text evidence="2">The sequence shown here is derived from an EMBL/GenBank/DDBJ whole genome shotgun (WGS) entry which is preliminary data.</text>
</comment>
<dbReference type="Proteomes" id="UP000469385">
    <property type="component" value="Unassembled WGS sequence"/>
</dbReference>
<sequence length="169" mass="18503">MPPAAPVPAAPPVGFAADAMLARLARWLRTLGYDTSLDPALDDPALVRQADAQQRILLTRDRRLLRDLRPRQALAIAHDAPLAQLHQVVTTLALPPPVELFTRCTVCNTPLSAPLDEPQRAQLLPPDVRALAGPARQCPGCGRVYWPGSHARRMREAIDRTLPGWLAQL</sequence>
<gene>
    <name evidence="2" type="ORF">GON04_24915</name>
</gene>
<evidence type="ECO:0000259" key="1">
    <source>
        <dbReference type="Pfam" id="PF01927"/>
    </source>
</evidence>
<dbReference type="PANTHER" id="PTHR39081:SF1">
    <property type="entry name" value="MUT7-C RNASE DOMAIN-CONTAINING PROTEIN"/>
    <property type="match status" value="1"/>
</dbReference>
<proteinExistence type="predicted"/>
<evidence type="ECO:0000313" key="3">
    <source>
        <dbReference type="Proteomes" id="UP000469385"/>
    </source>
</evidence>
<dbReference type="EMBL" id="WSEL01000009">
    <property type="protein sequence ID" value="MVQ32722.1"/>
    <property type="molecule type" value="Genomic_DNA"/>
</dbReference>
<dbReference type="Pfam" id="PF01927">
    <property type="entry name" value="Mut7-C"/>
    <property type="match status" value="1"/>
</dbReference>
<accession>A0A6N8J1P3</accession>
<dbReference type="PANTHER" id="PTHR39081">
    <property type="entry name" value="MUT7-C DOMAIN-CONTAINING PROTEIN"/>
    <property type="match status" value="1"/>
</dbReference>
<reference evidence="2 3" key="1">
    <citation type="submission" date="2019-12" db="EMBL/GenBank/DDBJ databases">
        <authorList>
            <person name="Huq M.A."/>
        </authorList>
    </citation>
    <scope>NUCLEOTIDE SEQUENCE [LARGE SCALE GENOMIC DNA]</scope>
    <source>
        <strain evidence="2 3">MAH-25</strain>
    </source>
</reference>
<feature type="domain" description="Mut7-C RNAse" evidence="1">
    <location>
        <begin position="15"/>
        <end position="157"/>
    </location>
</feature>
<dbReference type="InterPro" id="IPR002782">
    <property type="entry name" value="Mut7-C_RNAse_dom"/>
</dbReference>
<dbReference type="AlphaFoldDB" id="A0A6N8J1P3"/>